<dbReference type="InterPro" id="IPR003594">
    <property type="entry name" value="HATPase_dom"/>
</dbReference>
<dbReference type="PANTHER" id="PTHR43711:SF31">
    <property type="entry name" value="HISTIDINE KINASE"/>
    <property type="match status" value="1"/>
</dbReference>
<keyword evidence="6" id="KW-0902">Two-component regulatory system</keyword>
<evidence type="ECO:0000259" key="8">
    <source>
        <dbReference type="PROSITE" id="PS50109"/>
    </source>
</evidence>
<keyword evidence="10" id="KW-1185">Reference proteome</keyword>
<comment type="catalytic activity">
    <reaction evidence="1">
        <text>ATP + protein L-histidine = ADP + protein N-phospho-L-histidine.</text>
        <dbReference type="EC" id="2.7.13.3"/>
    </reaction>
</comment>
<keyword evidence="4" id="KW-0808">Transferase</keyword>
<dbReference type="InterPro" id="IPR003661">
    <property type="entry name" value="HisK_dim/P_dom"/>
</dbReference>
<dbReference type="PROSITE" id="PS50109">
    <property type="entry name" value="HIS_KIN"/>
    <property type="match status" value="1"/>
</dbReference>
<accession>A0A1N7JVS8</accession>
<evidence type="ECO:0000313" key="9">
    <source>
        <dbReference type="EMBL" id="SIS53391.1"/>
    </source>
</evidence>
<dbReference type="EC" id="2.7.13.3" evidence="2"/>
<feature type="region of interest" description="Disordered" evidence="7">
    <location>
        <begin position="249"/>
        <end position="278"/>
    </location>
</feature>
<dbReference type="Gene3D" id="1.10.287.130">
    <property type="match status" value="1"/>
</dbReference>
<evidence type="ECO:0000256" key="1">
    <source>
        <dbReference type="ARBA" id="ARBA00000085"/>
    </source>
</evidence>
<dbReference type="GO" id="GO:0000155">
    <property type="term" value="F:phosphorelay sensor kinase activity"/>
    <property type="evidence" value="ECO:0007669"/>
    <property type="project" value="InterPro"/>
</dbReference>
<dbReference type="Pfam" id="PF00512">
    <property type="entry name" value="HisKA"/>
    <property type="match status" value="1"/>
</dbReference>
<gene>
    <name evidence="9" type="ORF">SAMN05421759_101260</name>
</gene>
<dbReference type="InterPro" id="IPR050736">
    <property type="entry name" value="Sensor_HK_Regulatory"/>
</dbReference>
<dbReference type="CDD" id="cd00082">
    <property type="entry name" value="HisKA"/>
    <property type="match status" value="1"/>
</dbReference>
<feature type="domain" description="Histidine kinase" evidence="8">
    <location>
        <begin position="36"/>
        <end position="248"/>
    </location>
</feature>
<keyword evidence="5 9" id="KW-0418">Kinase</keyword>
<dbReference type="SMART" id="SM00387">
    <property type="entry name" value="HATPase_c"/>
    <property type="match status" value="1"/>
</dbReference>
<evidence type="ECO:0000313" key="10">
    <source>
        <dbReference type="Proteomes" id="UP000186684"/>
    </source>
</evidence>
<keyword evidence="3" id="KW-0597">Phosphoprotein</keyword>
<dbReference type="EMBL" id="FTOQ01000001">
    <property type="protein sequence ID" value="SIS53391.1"/>
    <property type="molecule type" value="Genomic_DNA"/>
</dbReference>
<dbReference type="STRING" id="633194.SAMN05421759_101260"/>
<reference evidence="10" key="1">
    <citation type="submission" date="2017-01" db="EMBL/GenBank/DDBJ databases">
        <authorList>
            <person name="Varghese N."/>
            <person name="Submissions S."/>
        </authorList>
    </citation>
    <scope>NUCLEOTIDE SEQUENCE [LARGE SCALE GENOMIC DNA]</scope>
    <source>
        <strain evidence="10">DSM 29430</strain>
    </source>
</reference>
<evidence type="ECO:0000256" key="5">
    <source>
        <dbReference type="ARBA" id="ARBA00022777"/>
    </source>
</evidence>
<name>A0A1N7JVS8_9RHOB</name>
<dbReference type="RefSeq" id="WP_076444210.1">
    <property type="nucleotide sequence ID" value="NZ_FTOQ01000001.1"/>
</dbReference>
<proteinExistence type="predicted"/>
<dbReference type="SMART" id="SM00388">
    <property type="entry name" value="HisKA"/>
    <property type="match status" value="1"/>
</dbReference>
<dbReference type="InterPro" id="IPR004358">
    <property type="entry name" value="Sig_transdc_His_kin-like_C"/>
</dbReference>
<sequence length="278" mass="30073">MAAALQSVNIDEYDNPLDHLEKLKAANRRLESFAQIASHDLRSPLRAMMSIAEWVREDIETTFGKVPEQINSDLLELQEQGLRMGKLLQDLLHYSQVGFAGNAPHAFEARSVIQDCVDICAVPEGMHVRVGQEMPNVACSPVEFGLVVRNLISNAVKYHDRSDGEIAIDGWSEGGQAWFRVRDDGPGIAPELAEEVFGMFRTLDSRRGNGIGLGLVRRITDEYGGSSKVLPNPGGRGSDFVVSLPLAAGADDRNAQGGSATGTSRPEDGADDTKGASR</sequence>
<dbReference type="Gene3D" id="3.30.565.10">
    <property type="entry name" value="Histidine kinase-like ATPase, C-terminal domain"/>
    <property type="match status" value="1"/>
</dbReference>
<evidence type="ECO:0000256" key="6">
    <source>
        <dbReference type="ARBA" id="ARBA00023012"/>
    </source>
</evidence>
<dbReference type="Proteomes" id="UP000186684">
    <property type="component" value="Unassembled WGS sequence"/>
</dbReference>
<evidence type="ECO:0000256" key="3">
    <source>
        <dbReference type="ARBA" id="ARBA00022553"/>
    </source>
</evidence>
<evidence type="ECO:0000256" key="2">
    <source>
        <dbReference type="ARBA" id="ARBA00012438"/>
    </source>
</evidence>
<dbReference type="InterPro" id="IPR005467">
    <property type="entry name" value="His_kinase_dom"/>
</dbReference>
<protein>
    <recommendedName>
        <fullName evidence="2">histidine kinase</fullName>
        <ecNumber evidence="2">2.7.13.3</ecNumber>
    </recommendedName>
</protein>
<dbReference type="InterPro" id="IPR036097">
    <property type="entry name" value="HisK_dim/P_sf"/>
</dbReference>
<feature type="compositionally biased region" description="Basic and acidic residues" evidence="7">
    <location>
        <begin position="265"/>
        <end position="278"/>
    </location>
</feature>
<dbReference type="OrthoDB" id="9795133at2"/>
<dbReference type="PRINTS" id="PR00344">
    <property type="entry name" value="BCTRLSENSOR"/>
</dbReference>
<dbReference type="Pfam" id="PF02518">
    <property type="entry name" value="HATPase_c"/>
    <property type="match status" value="1"/>
</dbReference>
<dbReference type="AlphaFoldDB" id="A0A1N7JVS8"/>
<evidence type="ECO:0000256" key="4">
    <source>
        <dbReference type="ARBA" id="ARBA00022679"/>
    </source>
</evidence>
<dbReference type="SUPFAM" id="SSF55874">
    <property type="entry name" value="ATPase domain of HSP90 chaperone/DNA topoisomerase II/histidine kinase"/>
    <property type="match status" value="1"/>
</dbReference>
<dbReference type="InterPro" id="IPR036890">
    <property type="entry name" value="HATPase_C_sf"/>
</dbReference>
<dbReference type="SUPFAM" id="SSF47384">
    <property type="entry name" value="Homodimeric domain of signal transducing histidine kinase"/>
    <property type="match status" value="1"/>
</dbReference>
<dbReference type="PANTHER" id="PTHR43711">
    <property type="entry name" value="TWO-COMPONENT HISTIDINE KINASE"/>
    <property type="match status" value="1"/>
</dbReference>
<evidence type="ECO:0000256" key="7">
    <source>
        <dbReference type="SAM" id="MobiDB-lite"/>
    </source>
</evidence>
<organism evidence="9 10">
    <name type="scientific">Roseivivax lentus</name>
    <dbReference type="NCBI Taxonomy" id="633194"/>
    <lineage>
        <taxon>Bacteria</taxon>
        <taxon>Pseudomonadati</taxon>
        <taxon>Pseudomonadota</taxon>
        <taxon>Alphaproteobacteria</taxon>
        <taxon>Rhodobacterales</taxon>
        <taxon>Roseobacteraceae</taxon>
        <taxon>Roseivivax</taxon>
    </lineage>
</organism>